<keyword evidence="1" id="KW-0812">Transmembrane</keyword>
<evidence type="ECO:0000313" key="3">
    <source>
        <dbReference type="EMBL" id="KAK4524852.1"/>
    </source>
</evidence>
<dbReference type="Proteomes" id="UP001300502">
    <property type="component" value="Unassembled WGS sequence"/>
</dbReference>
<dbReference type="EMBL" id="JANCYU010000004">
    <property type="protein sequence ID" value="KAK4522451.1"/>
    <property type="molecule type" value="Genomic_DNA"/>
</dbReference>
<dbReference type="EMBL" id="JANCYU010000026">
    <property type="protein sequence ID" value="KAK4524852.1"/>
    <property type="molecule type" value="Genomic_DNA"/>
</dbReference>
<feature type="transmembrane region" description="Helical" evidence="1">
    <location>
        <begin position="117"/>
        <end position="138"/>
    </location>
</feature>
<evidence type="ECO:0000313" key="4">
    <source>
        <dbReference type="Proteomes" id="UP001300502"/>
    </source>
</evidence>
<evidence type="ECO:0000256" key="1">
    <source>
        <dbReference type="SAM" id="Phobius"/>
    </source>
</evidence>
<keyword evidence="1" id="KW-1133">Transmembrane helix</keyword>
<feature type="transmembrane region" description="Helical" evidence="1">
    <location>
        <begin position="80"/>
        <end position="105"/>
    </location>
</feature>
<organism evidence="2 4">
    <name type="scientific">Galdieria yellowstonensis</name>
    <dbReference type="NCBI Taxonomy" id="3028027"/>
    <lineage>
        <taxon>Eukaryota</taxon>
        <taxon>Rhodophyta</taxon>
        <taxon>Bangiophyceae</taxon>
        <taxon>Galdieriales</taxon>
        <taxon>Galdieriaceae</taxon>
        <taxon>Galdieria</taxon>
    </lineage>
</organism>
<name>A0AAV9I2J8_9RHOD</name>
<accession>A0AAV9I2J8</accession>
<proteinExistence type="predicted"/>
<feature type="transmembrane region" description="Helical" evidence="1">
    <location>
        <begin position="12"/>
        <end position="32"/>
    </location>
</feature>
<sequence length="206" mass="23214">MVSATLSSMSRASLWLTRFFLYTVILAFSIAIDGVMGKKGDNVWNTTLLYNGKVFDFCAYKASAMKAIEYNFIGNPPTCMYVIALASTSFIVYFILWVLTIVDVFYRFLSKYWPGELFTNIWMVCWWLIGAIVVTSQRPSSAVENTMGISKDIKAIEALSWINFVFSLFMVIVTFVNGAIDARDRVDASFGKAEYHQPPTSEQADA</sequence>
<feature type="transmembrane region" description="Helical" evidence="1">
    <location>
        <begin position="158"/>
        <end position="180"/>
    </location>
</feature>
<gene>
    <name evidence="2" type="ORF">GAYE_HTGSCF06PCTG21G0338</name>
    <name evidence="3" type="ORF">GAYE_SCF06G2754</name>
</gene>
<comment type="caution">
    <text evidence="2">The sequence shown here is derived from an EMBL/GenBank/DDBJ whole genome shotgun (WGS) entry which is preliminary data.</text>
</comment>
<reference evidence="2 4" key="1">
    <citation type="submission" date="2022-07" db="EMBL/GenBank/DDBJ databases">
        <title>Genome-wide signatures of adaptation to extreme environments.</title>
        <authorList>
            <person name="Cho C.H."/>
            <person name="Yoon H.S."/>
        </authorList>
    </citation>
    <scope>NUCLEOTIDE SEQUENCE [LARGE SCALE GENOMIC DNA]</scope>
    <source>
        <strain evidence="2 4">108.79 E11</strain>
    </source>
</reference>
<keyword evidence="1" id="KW-0472">Membrane</keyword>
<protein>
    <recommendedName>
        <fullName evidence="5">MARVEL domain-containing protein</fullName>
    </recommendedName>
</protein>
<keyword evidence="4" id="KW-1185">Reference proteome</keyword>
<evidence type="ECO:0008006" key="5">
    <source>
        <dbReference type="Google" id="ProtNLM"/>
    </source>
</evidence>
<dbReference type="AlphaFoldDB" id="A0AAV9I2J8"/>
<evidence type="ECO:0000313" key="2">
    <source>
        <dbReference type="EMBL" id="KAK4522451.1"/>
    </source>
</evidence>